<sequence>MDTYEENLLRLNQKIRDLMSQIDSMETKNQKLQQENRVLVEDVANFRVQYAIAEEGRLQCKSVLEKEMVRNREQYESQQLLKKRYNDLIKEYVAQNQKLRVYEAKDNCKQEQQPRKKVSVEIIGKPSEIGNPNALEENVAALESRCASLKKELHKAYAVIEDLEFELESIDHLEDTNQRLEKQIRQLKVELMQRCRCVSPPTPTSANSLSSPLHSGSIYTFESIETARHSSDQDESKEYEMVSTEKTNEVNNQTKFTLEGEDLGAFYSNTAAFS</sequence>
<dbReference type="AlphaFoldDB" id="A0AAG5DYX5"/>
<evidence type="ECO:0000256" key="2">
    <source>
        <dbReference type="SAM" id="MobiDB-lite"/>
    </source>
</evidence>
<feature type="compositionally biased region" description="Basic and acidic residues" evidence="2">
    <location>
        <begin position="226"/>
        <end position="240"/>
    </location>
</feature>
<dbReference type="EnsemblMetazoa" id="ENSAATROPT017951">
    <property type="protein sequence ID" value="ENSAATROPP015898"/>
    <property type="gene ID" value="ENSAATROPG014642"/>
</dbReference>
<keyword evidence="4" id="KW-1185">Reference proteome</keyword>
<feature type="region of interest" description="Disordered" evidence="2">
    <location>
        <begin position="226"/>
        <end position="252"/>
    </location>
</feature>
<name>A0AAG5DYX5_ANOAO</name>
<feature type="coiled-coil region" evidence="1">
    <location>
        <begin position="132"/>
        <end position="190"/>
    </location>
</feature>
<reference evidence="3" key="1">
    <citation type="submission" date="2024-04" db="UniProtKB">
        <authorList>
            <consortium name="EnsemblMetazoa"/>
        </authorList>
    </citation>
    <scope>IDENTIFICATION</scope>
    <source>
        <strain evidence="3">EBRO</strain>
    </source>
</reference>
<protein>
    <submittedName>
        <fullName evidence="3">Uncharacterized protein</fullName>
    </submittedName>
</protein>
<evidence type="ECO:0000313" key="3">
    <source>
        <dbReference type="EnsemblMetazoa" id="ENSAATROPP015898"/>
    </source>
</evidence>
<keyword evidence="1" id="KW-0175">Coiled coil</keyword>
<dbReference type="Proteomes" id="UP000075880">
    <property type="component" value="Unassembled WGS sequence"/>
</dbReference>
<evidence type="ECO:0000313" key="4">
    <source>
        <dbReference type="Proteomes" id="UP000075880"/>
    </source>
</evidence>
<feature type="coiled-coil region" evidence="1">
    <location>
        <begin position="1"/>
        <end position="49"/>
    </location>
</feature>
<organism evidence="3 4">
    <name type="scientific">Anopheles atroparvus</name>
    <name type="common">European mosquito</name>
    <dbReference type="NCBI Taxonomy" id="41427"/>
    <lineage>
        <taxon>Eukaryota</taxon>
        <taxon>Metazoa</taxon>
        <taxon>Ecdysozoa</taxon>
        <taxon>Arthropoda</taxon>
        <taxon>Hexapoda</taxon>
        <taxon>Insecta</taxon>
        <taxon>Pterygota</taxon>
        <taxon>Neoptera</taxon>
        <taxon>Endopterygota</taxon>
        <taxon>Diptera</taxon>
        <taxon>Nematocera</taxon>
        <taxon>Culicoidea</taxon>
        <taxon>Culicidae</taxon>
        <taxon>Anophelinae</taxon>
        <taxon>Anopheles</taxon>
    </lineage>
</organism>
<accession>A0AAG5DYX5</accession>
<evidence type="ECO:0000256" key="1">
    <source>
        <dbReference type="SAM" id="Coils"/>
    </source>
</evidence>
<proteinExistence type="predicted"/>